<dbReference type="Proteomes" id="UP000790709">
    <property type="component" value="Unassembled WGS sequence"/>
</dbReference>
<proteinExistence type="predicted"/>
<sequence>MHHCFHISEVRQQIFSTVYSSDEDSLRRRHDSILLEWPKLIDSSSRQTLAALARTCRDFSEPALDILWARLDTLEPLVRCFPDSVWSVSDEGVIDLEEPILAVAWHEFRRHARRVHALGRASSLFGNMSKDFIIALGCFPSREGLLPNLRELYWYSHEDGDLDSFMRYFLTPTLRSIRISSFECTVIQCSMVSFIGAMCRELEIFEYSSSSPGSDDTGVLGFVSEYDWLSMDSLRALKIISPFRMPNCYLPHNLNTLSVRLIPEEWSSYGPQCMKTLETLELRSPTFLPCTCFIQKIEAPLLRKLIVDCESHPPAATIGKLFTSLQAQFPHSIMESITVKAGKPRLRNGDKYPCTMQAIRPLLAFSLIKELHLGSLNMSHIDDTDMHEIASSLPGIESLFLGTRYFWKETPRILDPVTQEKPGGGVMNTTITTLSVGCSKFHDPTEVAVVLSAVLPSLKKIVVETLGQNNDREARQEGWEEVVEWVQFFAKIREQERRKNGTES</sequence>
<keyword evidence="2" id="KW-1185">Reference proteome</keyword>
<comment type="caution">
    <text evidence="1">The sequence shown here is derived from an EMBL/GenBank/DDBJ whole genome shotgun (WGS) entry which is preliminary data.</text>
</comment>
<gene>
    <name evidence="1" type="ORF">BV22DRAFT_1045792</name>
</gene>
<name>A0ACB8BLV6_9AGAM</name>
<organism evidence="1 2">
    <name type="scientific">Leucogyrophana mollusca</name>
    <dbReference type="NCBI Taxonomy" id="85980"/>
    <lineage>
        <taxon>Eukaryota</taxon>
        <taxon>Fungi</taxon>
        <taxon>Dikarya</taxon>
        <taxon>Basidiomycota</taxon>
        <taxon>Agaricomycotina</taxon>
        <taxon>Agaricomycetes</taxon>
        <taxon>Agaricomycetidae</taxon>
        <taxon>Boletales</taxon>
        <taxon>Boletales incertae sedis</taxon>
        <taxon>Leucogyrophana</taxon>
    </lineage>
</organism>
<accession>A0ACB8BLV6</accession>
<evidence type="ECO:0000313" key="1">
    <source>
        <dbReference type="EMBL" id="KAH7926845.1"/>
    </source>
</evidence>
<protein>
    <submittedName>
        <fullName evidence="1">Uncharacterized protein</fullName>
    </submittedName>
</protein>
<dbReference type="EMBL" id="MU266376">
    <property type="protein sequence ID" value="KAH7926845.1"/>
    <property type="molecule type" value="Genomic_DNA"/>
</dbReference>
<evidence type="ECO:0000313" key="2">
    <source>
        <dbReference type="Proteomes" id="UP000790709"/>
    </source>
</evidence>
<reference evidence="1" key="1">
    <citation type="journal article" date="2021" name="New Phytol.">
        <title>Evolutionary innovations through gain and loss of genes in the ectomycorrhizal Boletales.</title>
        <authorList>
            <person name="Wu G."/>
            <person name="Miyauchi S."/>
            <person name="Morin E."/>
            <person name="Kuo A."/>
            <person name="Drula E."/>
            <person name="Varga T."/>
            <person name="Kohler A."/>
            <person name="Feng B."/>
            <person name="Cao Y."/>
            <person name="Lipzen A."/>
            <person name="Daum C."/>
            <person name="Hundley H."/>
            <person name="Pangilinan J."/>
            <person name="Johnson J."/>
            <person name="Barry K."/>
            <person name="LaButti K."/>
            <person name="Ng V."/>
            <person name="Ahrendt S."/>
            <person name="Min B."/>
            <person name="Choi I.G."/>
            <person name="Park H."/>
            <person name="Plett J.M."/>
            <person name="Magnuson J."/>
            <person name="Spatafora J.W."/>
            <person name="Nagy L.G."/>
            <person name="Henrissat B."/>
            <person name="Grigoriev I.V."/>
            <person name="Yang Z.L."/>
            <person name="Xu J."/>
            <person name="Martin F.M."/>
        </authorList>
    </citation>
    <scope>NUCLEOTIDE SEQUENCE</scope>
    <source>
        <strain evidence="1">KUC20120723A-06</strain>
    </source>
</reference>